<evidence type="ECO:0000313" key="4">
    <source>
        <dbReference type="Proteomes" id="UP000054683"/>
    </source>
</evidence>
<dbReference type="InterPro" id="IPR009039">
    <property type="entry name" value="EAR"/>
</dbReference>
<name>A0A158HXK7_9BURK</name>
<dbReference type="PANTHER" id="PTHR15261:SF4">
    <property type="entry name" value="THROMBOSPONDIN-TYPE LAMININ G DOMAIN AND EAR REPEAT-CONTAINING PROTEIN"/>
    <property type="match status" value="1"/>
</dbReference>
<dbReference type="RefSeq" id="WP_062089311.1">
    <property type="nucleotide sequence ID" value="NZ_FCOK02000036.1"/>
</dbReference>
<protein>
    <submittedName>
        <fullName evidence="3">EPTP domain protein</fullName>
    </submittedName>
</protein>
<gene>
    <name evidence="3" type="ORF">AWB69_04932</name>
</gene>
<dbReference type="InterPro" id="IPR005492">
    <property type="entry name" value="EPTP"/>
</dbReference>
<organism evidence="3 4">
    <name type="scientific">Caballeronia udeis</name>
    <dbReference type="NCBI Taxonomy" id="1232866"/>
    <lineage>
        <taxon>Bacteria</taxon>
        <taxon>Pseudomonadati</taxon>
        <taxon>Pseudomonadota</taxon>
        <taxon>Betaproteobacteria</taxon>
        <taxon>Burkholderiales</taxon>
        <taxon>Burkholderiaceae</taxon>
        <taxon>Caballeronia</taxon>
    </lineage>
</organism>
<proteinExistence type="predicted"/>
<dbReference type="SUPFAM" id="SSF50969">
    <property type="entry name" value="YVTN repeat-like/Quinoprotein amine dehydrogenase"/>
    <property type="match status" value="1"/>
</dbReference>
<dbReference type="PROSITE" id="PS50912">
    <property type="entry name" value="EAR"/>
    <property type="match status" value="3"/>
</dbReference>
<reference evidence="3 4" key="1">
    <citation type="submission" date="2016-01" db="EMBL/GenBank/DDBJ databases">
        <authorList>
            <person name="Oliw E.H."/>
        </authorList>
    </citation>
    <scope>NUCLEOTIDE SEQUENCE [LARGE SCALE GENOMIC DNA]</scope>
    <source>
        <strain evidence="3">LMG 27134</strain>
    </source>
</reference>
<keyword evidence="2" id="KW-0677">Repeat</keyword>
<dbReference type="OrthoDB" id="8437637at2"/>
<dbReference type="Pfam" id="PF03736">
    <property type="entry name" value="EPTP"/>
    <property type="match status" value="3"/>
</dbReference>
<accession>A0A158HXK7</accession>
<evidence type="ECO:0000256" key="2">
    <source>
        <dbReference type="ARBA" id="ARBA00022737"/>
    </source>
</evidence>
<dbReference type="InterPro" id="IPR011044">
    <property type="entry name" value="Quino_amine_DH_bsu"/>
</dbReference>
<dbReference type="EMBL" id="FCOK02000036">
    <property type="protein sequence ID" value="SAL48877.1"/>
    <property type="molecule type" value="Genomic_DNA"/>
</dbReference>
<dbReference type="Proteomes" id="UP000054683">
    <property type="component" value="Unassembled WGS sequence"/>
</dbReference>
<dbReference type="PANTHER" id="PTHR15261">
    <property type="entry name" value="THROMBOSPONDIN-TYPE LAMININ G DOMAIN AND EAR REPEAT-CONTAINING"/>
    <property type="match status" value="1"/>
</dbReference>
<sequence length="374" mass="42329">MASTETLTAPFAPLLTPVQRLATSGARAVEVFDIDRQLFAVVPQLALDIPGQAPGMNVGDSDVDALIYTWEAGRLVEHDTLAMPGGEDAEYFEIDHRRFLATVGVRSGSGPYTLDVESVLYERDDNQWTPFQRFPTFAGKQWRFFSIGSRHFLALAQGVTVEGLTPKNPRESRIFEWDGKQFGLLQILEGRWGYNWEFITFGGRHYLAYADHVSGSSIYRWQGERFDVVQRFDEPGGRAFSFFIEQDRLWMVHANLMGETRLFQFDEARIQFDPVQSLGGAGGRELCLVEGACGRYLVRVCFITGTPHAPHTQQQSQIFLWRQDRFELVDEFPTSGGTDAAAFMAEGQRYLLVSNSLAEDVRFRVDSVLYRFDG</sequence>
<dbReference type="GO" id="GO:0007165">
    <property type="term" value="P:signal transduction"/>
    <property type="evidence" value="ECO:0007669"/>
    <property type="project" value="TreeGrafter"/>
</dbReference>
<dbReference type="AlphaFoldDB" id="A0A158HXK7"/>
<evidence type="ECO:0000256" key="1">
    <source>
        <dbReference type="ARBA" id="ARBA00022729"/>
    </source>
</evidence>
<evidence type="ECO:0000313" key="3">
    <source>
        <dbReference type="EMBL" id="SAL48877.1"/>
    </source>
</evidence>
<keyword evidence="1" id="KW-0732">Signal</keyword>